<dbReference type="Gene3D" id="3.20.20.70">
    <property type="entry name" value="Aldolase class I"/>
    <property type="match status" value="1"/>
</dbReference>
<dbReference type="InterPro" id="IPR058240">
    <property type="entry name" value="rSAM_sf"/>
</dbReference>
<name>A0A8S5QKW0_9CAUD</name>
<dbReference type="EMBL" id="BK015689">
    <property type="protein sequence ID" value="DAE19910.1"/>
    <property type="molecule type" value="Genomic_DNA"/>
</dbReference>
<reference evidence="1" key="1">
    <citation type="journal article" date="2021" name="Proc. Natl. Acad. Sci. U.S.A.">
        <title>A Catalog of Tens of Thousands of Viruses from Human Metagenomes Reveals Hidden Associations with Chronic Diseases.</title>
        <authorList>
            <person name="Tisza M.J."/>
            <person name="Buck C.B."/>
        </authorList>
    </citation>
    <scope>NUCLEOTIDE SEQUENCE</scope>
    <source>
        <strain evidence="1">CtYsL76</strain>
    </source>
</reference>
<proteinExistence type="predicted"/>
<accession>A0A8S5QKW0</accession>
<protein>
    <submittedName>
        <fullName evidence="1">Anaerobic ribonucleoside-triphosphate reductase activating protein</fullName>
    </submittedName>
</protein>
<dbReference type="SUPFAM" id="SSF102114">
    <property type="entry name" value="Radical SAM enzymes"/>
    <property type="match status" value="1"/>
</dbReference>
<organism evidence="1">
    <name type="scientific">CrAss-like virus sp. ctYsL76</name>
    <dbReference type="NCBI Taxonomy" id="2826826"/>
    <lineage>
        <taxon>Viruses</taxon>
        <taxon>Duplodnaviria</taxon>
        <taxon>Heunggongvirae</taxon>
        <taxon>Uroviricota</taxon>
        <taxon>Caudoviricetes</taxon>
        <taxon>Crassvirales</taxon>
    </lineage>
</organism>
<sequence length="152" mass="17261">MFKYTDTQVTFLEIPDEITLCINISGCPNHCAECHSAYLAEDIGEELTYNEILRLITLNAGITCIAFMGGDQDPHYVNQCAEVVRLMENAPKIAWYSGKQELSPEIKLKNFDYIKLGPYISSSGPLNCPTTNQRLYKVVDDKLIDITEKFWK</sequence>
<evidence type="ECO:0000313" key="1">
    <source>
        <dbReference type="EMBL" id="DAE19910.1"/>
    </source>
</evidence>
<dbReference type="InterPro" id="IPR013785">
    <property type="entry name" value="Aldolase_TIM"/>
</dbReference>